<evidence type="ECO:0000256" key="6">
    <source>
        <dbReference type="ARBA" id="ARBA00022840"/>
    </source>
</evidence>
<evidence type="ECO:0000256" key="2">
    <source>
        <dbReference type="ARBA" id="ARBA00022448"/>
    </source>
</evidence>
<dbReference type="KEGG" id="plw:D5F53_15920"/>
<evidence type="ECO:0000259" key="11">
    <source>
        <dbReference type="PROSITE" id="PS50929"/>
    </source>
</evidence>
<evidence type="ECO:0000313" key="12">
    <source>
        <dbReference type="EMBL" id="AYB44668.1"/>
    </source>
</evidence>
<evidence type="ECO:0000256" key="4">
    <source>
        <dbReference type="ARBA" id="ARBA00022692"/>
    </source>
</evidence>
<evidence type="ECO:0000256" key="7">
    <source>
        <dbReference type="ARBA" id="ARBA00022989"/>
    </source>
</evidence>
<keyword evidence="7 9" id="KW-1133">Transmembrane helix</keyword>
<feature type="transmembrane region" description="Helical" evidence="9">
    <location>
        <begin position="144"/>
        <end position="172"/>
    </location>
</feature>
<dbReference type="PROSITE" id="PS50929">
    <property type="entry name" value="ABC_TM1F"/>
    <property type="match status" value="1"/>
</dbReference>
<keyword evidence="4 9" id="KW-0812">Transmembrane</keyword>
<comment type="subcellular location">
    <subcellularLocation>
        <location evidence="1">Cell membrane</location>
        <topology evidence="1">Multi-pass membrane protein</topology>
    </subcellularLocation>
</comment>
<dbReference type="GO" id="GO:0005886">
    <property type="term" value="C:plasma membrane"/>
    <property type="evidence" value="ECO:0007669"/>
    <property type="project" value="UniProtKB-SubCell"/>
</dbReference>
<dbReference type="PROSITE" id="PS00211">
    <property type="entry name" value="ABC_TRANSPORTER_1"/>
    <property type="match status" value="1"/>
</dbReference>
<dbReference type="GO" id="GO:0015421">
    <property type="term" value="F:ABC-type oligopeptide transporter activity"/>
    <property type="evidence" value="ECO:0007669"/>
    <property type="project" value="TreeGrafter"/>
</dbReference>
<dbReference type="Gene3D" id="1.20.1560.10">
    <property type="entry name" value="ABC transporter type 1, transmembrane domain"/>
    <property type="match status" value="1"/>
</dbReference>
<sequence>MDNFKWIKPYIFRYKWLILFATFLMLLESISLISTVGVQRRIIDEVFLGGDYSGFPLAVALFAFSSIGYSVLFVFSGYIASRCNIRIFKNISMKLIHKVYKIPMKDLQNKRSADYLYLFSNDIESTSNMISSDIPRLVQQTMAVLILLWLIGAVLPYLLIGVIPLTILYLFLGRKFSTHQKDISKKLNEKQSSMLTLIDEGISSTREVIAYHREEWEMNRYQRLFNDYYQIVLKYIRHINKQFLSTDPIKWIINILVLLYGGLSVMNDQISIGMLVVIFQFTIQLVEAFQNAFNVVIRLNSNLASVERLRETFERQEDLKEGNYVLNFPIKKIQLIDIGFRYDGENIFDNLNMDIPVQEISAIVGMSGSGKSTISQLLTRFYEPFDGEILINGIPLTMLKREDWISKITIVRQDPYFFPDSIRNNLLMGNSMITDDEITQVCKAVCIHDLIERLPNGYETVVGERGVTLSGGERQRLALARAILRNTEILILDEATSALDMETERIIQRQLGMIRYGKTTIVIAHRLSTIENAKKIFVLHEGRLVGQGSHDYLVQHNELYSKMVNSA</sequence>
<proteinExistence type="predicted"/>
<dbReference type="Pfam" id="PF00664">
    <property type="entry name" value="ABC_membrane"/>
    <property type="match status" value="1"/>
</dbReference>
<dbReference type="SUPFAM" id="SSF90123">
    <property type="entry name" value="ABC transporter transmembrane region"/>
    <property type="match status" value="1"/>
</dbReference>
<dbReference type="Proteomes" id="UP000266552">
    <property type="component" value="Chromosome"/>
</dbReference>
<keyword evidence="13" id="KW-1185">Reference proteome</keyword>
<name>A0A385TNM4_PAELA</name>
<keyword evidence="6 12" id="KW-0067">ATP-binding</keyword>
<reference evidence="12 13" key="1">
    <citation type="submission" date="2018-09" db="EMBL/GenBank/DDBJ databases">
        <title>Genome Sequence of Paenibacillus lautus Strain E7593-69, Azo Dye-Degrading Bacteria, Isolated from Commercial Tattoo Inks.</title>
        <authorList>
            <person name="Nho S.W."/>
            <person name="Kim S.-J."/>
            <person name="Kweon O."/>
            <person name="Cerniglia C.E."/>
        </authorList>
    </citation>
    <scope>NUCLEOTIDE SEQUENCE [LARGE SCALE GENOMIC DNA]</scope>
    <source>
        <strain evidence="12 13">E7593-69</strain>
    </source>
</reference>
<evidence type="ECO:0000259" key="10">
    <source>
        <dbReference type="PROSITE" id="PS50893"/>
    </source>
</evidence>
<feature type="domain" description="ABC transmembrane type-1" evidence="11">
    <location>
        <begin position="19"/>
        <end position="301"/>
    </location>
</feature>
<dbReference type="InterPro" id="IPR011527">
    <property type="entry name" value="ABC1_TM_dom"/>
</dbReference>
<dbReference type="PROSITE" id="PS50893">
    <property type="entry name" value="ABC_TRANSPORTER_2"/>
    <property type="match status" value="1"/>
</dbReference>
<dbReference type="PANTHER" id="PTHR43394:SF1">
    <property type="entry name" value="ATP-BINDING CASSETTE SUB-FAMILY B MEMBER 10, MITOCHONDRIAL"/>
    <property type="match status" value="1"/>
</dbReference>
<accession>A0A385TNM4</accession>
<dbReference type="InterPro" id="IPR039421">
    <property type="entry name" value="Type_1_exporter"/>
</dbReference>
<dbReference type="InterPro" id="IPR017871">
    <property type="entry name" value="ABC_transporter-like_CS"/>
</dbReference>
<evidence type="ECO:0000256" key="9">
    <source>
        <dbReference type="SAM" id="Phobius"/>
    </source>
</evidence>
<dbReference type="PANTHER" id="PTHR43394">
    <property type="entry name" value="ATP-DEPENDENT PERMEASE MDL1, MITOCHONDRIAL"/>
    <property type="match status" value="1"/>
</dbReference>
<dbReference type="AlphaFoldDB" id="A0A385TNM4"/>
<evidence type="ECO:0000256" key="5">
    <source>
        <dbReference type="ARBA" id="ARBA00022741"/>
    </source>
</evidence>
<dbReference type="InterPro" id="IPR027417">
    <property type="entry name" value="P-loop_NTPase"/>
</dbReference>
<dbReference type="InterPro" id="IPR003439">
    <property type="entry name" value="ABC_transporter-like_ATP-bd"/>
</dbReference>
<dbReference type="CDD" id="cd07346">
    <property type="entry name" value="ABC_6TM_exporters"/>
    <property type="match status" value="1"/>
</dbReference>
<protein>
    <submittedName>
        <fullName evidence="12">ABC transporter ATP-binding protein</fullName>
    </submittedName>
</protein>
<feature type="transmembrane region" description="Helical" evidence="9">
    <location>
        <begin position="59"/>
        <end position="80"/>
    </location>
</feature>
<dbReference type="RefSeq" id="WP_090913631.1">
    <property type="nucleotide sequence ID" value="NZ_CP032412.1"/>
</dbReference>
<organism evidence="12 13">
    <name type="scientific">Paenibacillus lautus</name>
    <name type="common">Bacillus lautus</name>
    <dbReference type="NCBI Taxonomy" id="1401"/>
    <lineage>
        <taxon>Bacteria</taxon>
        <taxon>Bacillati</taxon>
        <taxon>Bacillota</taxon>
        <taxon>Bacilli</taxon>
        <taxon>Bacillales</taxon>
        <taxon>Paenibacillaceae</taxon>
        <taxon>Paenibacillus</taxon>
    </lineage>
</organism>
<dbReference type="FunFam" id="3.40.50.300:FF:000221">
    <property type="entry name" value="Multidrug ABC transporter ATP-binding protein"/>
    <property type="match status" value="1"/>
</dbReference>
<dbReference type="SUPFAM" id="SSF52540">
    <property type="entry name" value="P-loop containing nucleoside triphosphate hydrolases"/>
    <property type="match status" value="1"/>
</dbReference>
<dbReference type="InterPro" id="IPR036640">
    <property type="entry name" value="ABC1_TM_sf"/>
</dbReference>
<dbReference type="EMBL" id="CP032412">
    <property type="protein sequence ID" value="AYB44668.1"/>
    <property type="molecule type" value="Genomic_DNA"/>
</dbReference>
<dbReference type="Gene3D" id="3.40.50.300">
    <property type="entry name" value="P-loop containing nucleotide triphosphate hydrolases"/>
    <property type="match status" value="1"/>
</dbReference>
<evidence type="ECO:0000256" key="3">
    <source>
        <dbReference type="ARBA" id="ARBA00022475"/>
    </source>
</evidence>
<dbReference type="InterPro" id="IPR003593">
    <property type="entry name" value="AAA+_ATPase"/>
</dbReference>
<dbReference type="GO" id="GO:0016887">
    <property type="term" value="F:ATP hydrolysis activity"/>
    <property type="evidence" value="ECO:0007669"/>
    <property type="project" value="InterPro"/>
</dbReference>
<dbReference type="SMART" id="SM00382">
    <property type="entry name" value="AAA"/>
    <property type="match status" value="1"/>
</dbReference>
<keyword evidence="3" id="KW-1003">Cell membrane</keyword>
<keyword evidence="8 9" id="KW-0472">Membrane</keyword>
<dbReference type="Pfam" id="PF00005">
    <property type="entry name" value="ABC_tran"/>
    <property type="match status" value="1"/>
</dbReference>
<keyword evidence="2" id="KW-0813">Transport</keyword>
<keyword evidence="5" id="KW-0547">Nucleotide-binding</keyword>
<evidence type="ECO:0000256" key="1">
    <source>
        <dbReference type="ARBA" id="ARBA00004651"/>
    </source>
</evidence>
<feature type="domain" description="ABC transporter" evidence="10">
    <location>
        <begin position="333"/>
        <end position="566"/>
    </location>
</feature>
<evidence type="ECO:0000256" key="8">
    <source>
        <dbReference type="ARBA" id="ARBA00023136"/>
    </source>
</evidence>
<gene>
    <name evidence="12" type="ORF">D5F53_15920</name>
</gene>
<evidence type="ECO:0000313" key="13">
    <source>
        <dbReference type="Proteomes" id="UP000266552"/>
    </source>
</evidence>
<dbReference type="GO" id="GO:0005524">
    <property type="term" value="F:ATP binding"/>
    <property type="evidence" value="ECO:0007669"/>
    <property type="project" value="UniProtKB-KW"/>
</dbReference>